<keyword evidence="3" id="KW-1185">Reference proteome</keyword>
<dbReference type="AlphaFoldDB" id="A0A843XCP2"/>
<keyword evidence="1" id="KW-0812">Transmembrane</keyword>
<evidence type="ECO:0000256" key="1">
    <source>
        <dbReference type="SAM" id="Phobius"/>
    </source>
</evidence>
<evidence type="ECO:0000313" key="2">
    <source>
        <dbReference type="EMBL" id="MQM17030.1"/>
    </source>
</evidence>
<organism evidence="2 3">
    <name type="scientific">Colocasia esculenta</name>
    <name type="common">Wild taro</name>
    <name type="synonym">Arum esculentum</name>
    <dbReference type="NCBI Taxonomy" id="4460"/>
    <lineage>
        <taxon>Eukaryota</taxon>
        <taxon>Viridiplantae</taxon>
        <taxon>Streptophyta</taxon>
        <taxon>Embryophyta</taxon>
        <taxon>Tracheophyta</taxon>
        <taxon>Spermatophyta</taxon>
        <taxon>Magnoliopsida</taxon>
        <taxon>Liliopsida</taxon>
        <taxon>Araceae</taxon>
        <taxon>Aroideae</taxon>
        <taxon>Colocasieae</taxon>
        <taxon>Colocasia</taxon>
    </lineage>
</organism>
<comment type="caution">
    <text evidence="2">The sequence shown here is derived from an EMBL/GenBank/DDBJ whole genome shotgun (WGS) entry which is preliminary data.</text>
</comment>
<dbReference type="EMBL" id="NMUH01007308">
    <property type="protein sequence ID" value="MQM17030.1"/>
    <property type="molecule type" value="Genomic_DNA"/>
</dbReference>
<dbReference type="Proteomes" id="UP000652761">
    <property type="component" value="Unassembled WGS sequence"/>
</dbReference>
<keyword evidence="1" id="KW-0472">Membrane</keyword>
<feature type="transmembrane region" description="Helical" evidence="1">
    <location>
        <begin position="70"/>
        <end position="92"/>
    </location>
</feature>
<keyword evidence="1" id="KW-1133">Transmembrane helix</keyword>
<reference evidence="2" key="1">
    <citation type="submission" date="2017-07" db="EMBL/GenBank/DDBJ databases">
        <title>Taro Niue Genome Assembly and Annotation.</title>
        <authorList>
            <person name="Atibalentja N."/>
            <person name="Keating K."/>
            <person name="Fields C.J."/>
        </authorList>
    </citation>
    <scope>NUCLEOTIDE SEQUENCE</scope>
    <source>
        <strain evidence="2">Niue_2</strain>
        <tissue evidence="2">Leaf</tissue>
    </source>
</reference>
<evidence type="ECO:0000313" key="3">
    <source>
        <dbReference type="Proteomes" id="UP000652761"/>
    </source>
</evidence>
<name>A0A843XCP2_COLES</name>
<accession>A0A843XCP2</accession>
<proteinExistence type="predicted"/>
<gene>
    <name evidence="2" type="ORF">Taro_049998</name>
</gene>
<protein>
    <submittedName>
        <fullName evidence="2">Uncharacterized protein</fullName>
    </submittedName>
</protein>
<sequence length="208" mass="22863">MSEVQGGSACGPLTLWRSEVVVPVVRQCFSCGCSVSLVVTPNCSFLTSWRCVPRCCFHIVFDSASAAGVVLGPTLVSSFASALLEFLLLRLVGTRCRRSSLPDSRGDGLFFMRIQTRFYEELSSSGRPEEGKEVSLIISRTRRERDRGQRCDKRRVSHDDHVIRSSRGSARGRDRVASELSIASTGVCSYRGSPLCRDKVAAYMVAVT</sequence>